<feature type="transmembrane region" description="Helical" evidence="8">
    <location>
        <begin position="87"/>
        <end position="107"/>
    </location>
</feature>
<dbReference type="STRING" id="926550.CLDAP_10940"/>
<evidence type="ECO:0000256" key="2">
    <source>
        <dbReference type="ARBA" id="ARBA00022475"/>
    </source>
</evidence>
<keyword evidence="4" id="KW-0808">Transferase</keyword>
<feature type="transmembrane region" description="Helical" evidence="8">
    <location>
        <begin position="144"/>
        <end position="162"/>
    </location>
</feature>
<dbReference type="PATRIC" id="fig|926550.5.peg.1157"/>
<dbReference type="RefSeq" id="WP_014432374.1">
    <property type="nucleotide sequence ID" value="NC_017079.1"/>
</dbReference>
<dbReference type="Proteomes" id="UP000007880">
    <property type="component" value="Chromosome"/>
</dbReference>
<gene>
    <name evidence="9" type="ordered locus">CLDAP_10940</name>
</gene>
<proteinExistence type="predicted"/>
<evidence type="ECO:0000256" key="8">
    <source>
        <dbReference type="SAM" id="Phobius"/>
    </source>
</evidence>
<keyword evidence="2" id="KW-1003">Cell membrane</keyword>
<evidence type="ECO:0000256" key="1">
    <source>
        <dbReference type="ARBA" id="ARBA00004651"/>
    </source>
</evidence>
<dbReference type="EMBL" id="AP012337">
    <property type="protein sequence ID" value="BAL99133.1"/>
    <property type="molecule type" value="Genomic_DNA"/>
</dbReference>
<dbReference type="GO" id="GO:0009103">
    <property type="term" value="P:lipopolysaccharide biosynthetic process"/>
    <property type="evidence" value="ECO:0007669"/>
    <property type="project" value="UniProtKB-ARBA"/>
</dbReference>
<dbReference type="PANTHER" id="PTHR33908">
    <property type="entry name" value="MANNOSYLTRANSFERASE YKCB-RELATED"/>
    <property type="match status" value="1"/>
</dbReference>
<evidence type="ECO:0000256" key="3">
    <source>
        <dbReference type="ARBA" id="ARBA00022676"/>
    </source>
</evidence>
<keyword evidence="5 8" id="KW-0812">Transmembrane</keyword>
<dbReference type="eggNOG" id="COG1807">
    <property type="taxonomic scope" value="Bacteria"/>
</dbReference>
<feature type="transmembrane region" description="Helical" evidence="8">
    <location>
        <begin position="191"/>
        <end position="207"/>
    </location>
</feature>
<feature type="transmembrane region" description="Helical" evidence="8">
    <location>
        <begin position="214"/>
        <end position="238"/>
    </location>
</feature>
<dbReference type="eggNOG" id="COG4745">
    <property type="taxonomic scope" value="Bacteria"/>
</dbReference>
<comment type="subcellular location">
    <subcellularLocation>
        <location evidence="1">Cell membrane</location>
        <topology evidence="1">Multi-pass membrane protein</topology>
    </subcellularLocation>
</comment>
<feature type="transmembrane region" description="Helical" evidence="8">
    <location>
        <begin position="292"/>
        <end position="312"/>
    </location>
</feature>
<feature type="transmembrane region" description="Helical" evidence="8">
    <location>
        <begin position="345"/>
        <end position="364"/>
    </location>
</feature>
<protein>
    <recommendedName>
        <fullName evidence="11">Glycosyltransferase RgtA/B/C/D-like domain-containing protein</fullName>
    </recommendedName>
</protein>
<sequence>MMRKSWLGILILLAVALGLRLWRIEAVPPGFHFDESFEGLEAWRILTDPAYRPIFLTGNFGVAPANAYANALMFGLWTGLGGEPGPTAMRVTAALFGALGVVATWLAADELRRLHPEHLTRAMPWLAAALLATMRWHIHFSRMGIEPILVPLAAAAALWLLLRGRRTQSVAAHVGLGIALAFSLYAYQGGWVLPPLMTLTWALLWLWDREHRRVLAFGGALAAAMVILLTLPLLSFALSQPQLFLLRPEQVAVGAGAATQQGLTENALAYLRMFVPLVEAGDLDPRRNLPGLAALNLWQAIPFWSGVALALWRIRQPGYAILLLLLVGLLMPGIVSEYAPHYHRVLGAAAPVALLGGLGLDWFWREGVHSSARPVWRALRRLLPWVSAVLLAAGAVVSARDYFVRWATLPDLFHAFDVGLWTLGQQIAAQPADAVIYLTPRSADHPTLAFAWETQPGSHGPPVTFDGRHIFPLRAGDVTAPEQYIVIEEEDFRTRLLLPELFPDAAITATIPDWQGRIYANTYVRPAGSTPQRQPAVPAAFEVGDGMTLAGYDAQLAQLEAGRILYVQLYWDVHAMPSQNWTVFVHLVDEAAGAPRLLAGVDSLPGAGSLPTTRWQAGWRILDEYQLLLPNELSAGNYALFIGLYTPDGARLPAAEIGLRIGEVQIE</sequence>
<dbReference type="GO" id="GO:0016763">
    <property type="term" value="F:pentosyltransferase activity"/>
    <property type="evidence" value="ECO:0007669"/>
    <property type="project" value="TreeGrafter"/>
</dbReference>
<feature type="transmembrane region" description="Helical" evidence="8">
    <location>
        <begin position="319"/>
        <end position="339"/>
    </location>
</feature>
<name>I0I1J6_CALAS</name>
<dbReference type="InterPro" id="IPR050297">
    <property type="entry name" value="LipidA_mod_glycosyltrf_83"/>
</dbReference>
<feature type="transmembrane region" description="Helical" evidence="8">
    <location>
        <begin position="169"/>
        <end position="185"/>
    </location>
</feature>
<organism evidence="9 10">
    <name type="scientific">Caldilinea aerophila (strain DSM 14535 / JCM 11387 / NBRC 104270 / STL-6-O1)</name>
    <dbReference type="NCBI Taxonomy" id="926550"/>
    <lineage>
        <taxon>Bacteria</taxon>
        <taxon>Bacillati</taxon>
        <taxon>Chloroflexota</taxon>
        <taxon>Caldilineae</taxon>
        <taxon>Caldilineales</taxon>
        <taxon>Caldilineaceae</taxon>
        <taxon>Caldilinea</taxon>
    </lineage>
</organism>
<keyword evidence="7 8" id="KW-0472">Membrane</keyword>
<dbReference type="AlphaFoldDB" id="I0I1J6"/>
<dbReference type="GO" id="GO:0010041">
    <property type="term" value="P:response to iron(III) ion"/>
    <property type="evidence" value="ECO:0007669"/>
    <property type="project" value="TreeGrafter"/>
</dbReference>
<evidence type="ECO:0000256" key="4">
    <source>
        <dbReference type="ARBA" id="ARBA00022679"/>
    </source>
</evidence>
<dbReference type="GO" id="GO:0005886">
    <property type="term" value="C:plasma membrane"/>
    <property type="evidence" value="ECO:0007669"/>
    <property type="project" value="UniProtKB-SubCell"/>
</dbReference>
<evidence type="ECO:0000313" key="9">
    <source>
        <dbReference type="EMBL" id="BAL99133.1"/>
    </source>
</evidence>
<reference evidence="9 10" key="1">
    <citation type="submission" date="2012-02" db="EMBL/GenBank/DDBJ databases">
        <title>Complete genome sequence of Caldilinea aerophila DSM 14535 (= NBRC 102666).</title>
        <authorList>
            <person name="Oguchi A."/>
            <person name="Hosoyama A."/>
            <person name="Sekine M."/>
            <person name="Fukai R."/>
            <person name="Kato Y."/>
            <person name="Nakamura S."/>
            <person name="Hanada S."/>
            <person name="Yamazaki S."/>
            <person name="Fujita N."/>
        </authorList>
    </citation>
    <scope>NUCLEOTIDE SEQUENCE [LARGE SCALE GENOMIC DNA]</scope>
    <source>
        <strain evidence="10">DSM 14535 / JCM 11387 / NBRC 104270 / STL-6-O1</strain>
    </source>
</reference>
<keyword evidence="6 8" id="KW-1133">Transmembrane helix</keyword>
<dbReference type="HOGENOM" id="CLU_391675_0_0_0"/>
<evidence type="ECO:0000256" key="7">
    <source>
        <dbReference type="ARBA" id="ARBA00023136"/>
    </source>
</evidence>
<accession>I0I1J6</accession>
<evidence type="ECO:0008006" key="11">
    <source>
        <dbReference type="Google" id="ProtNLM"/>
    </source>
</evidence>
<evidence type="ECO:0000313" key="10">
    <source>
        <dbReference type="Proteomes" id="UP000007880"/>
    </source>
</evidence>
<evidence type="ECO:0000256" key="6">
    <source>
        <dbReference type="ARBA" id="ARBA00022989"/>
    </source>
</evidence>
<feature type="transmembrane region" description="Helical" evidence="8">
    <location>
        <begin position="385"/>
        <end position="403"/>
    </location>
</feature>
<dbReference type="PANTHER" id="PTHR33908:SF3">
    <property type="entry name" value="UNDECAPRENYL PHOSPHATE-ALPHA-4-AMINO-4-DEOXY-L-ARABINOSE ARABINOSYL TRANSFERASE"/>
    <property type="match status" value="1"/>
</dbReference>
<dbReference type="KEGG" id="cap:CLDAP_10940"/>
<evidence type="ECO:0000256" key="5">
    <source>
        <dbReference type="ARBA" id="ARBA00022692"/>
    </source>
</evidence>
<keyword evidence="3" id="KW-0328">Glycosyltransferase</keyword>
<keyword evidence="10" id="KW-1185">Reference proteome</keyword>